<evidence type="ECO:0000313" key="2">
    <source>
        <dbReference type="Proteomes" id="UP000835052"/>
    </source>
</evidence>
<sequence length="77" mass="8436">MSPVICTGQRPTFVGLRRFPQHTLTHADPIIYALQGPFALIHKEHTGCTCKCDDELVCESGRSLGEMLRLAKAVPTA</sequence>
<dbReference type="AlphaFoldDB" id="A0A8S1HWB7"/>
<dbReference type="EMBL" id="CAJGYM010000141">
    <property type="protein sequence ID" value="CAD6198872.1"/>
    <property type="molecule type" value="Genomic_DNA"/>
</dbReference>
<comment type="caution">
    <text evidence="1">The sequence shown here is derived from an EMBL/GenBank/DDBJ whole genome shotgun (WGS) entry which is preliminary data.</text>
</comment>
<evidence type="ECO:0000313" key="1">
    <source>
        <dbReference type="EMBL" id="CAD6198872.1"/>
    </source>
</evidence>
<protein>
    <submittedName>
        <fullName evidence="1">Uncharacterized protein</fullName>
    </submittedName>
</protein>
<gene>
    <name evidence="1" type="ORF">CAUJ_LOCUS14777</name>
</gene>
<accession>A0A8S1HWB7</accession>
<dbReference type="Proteomes" id="UP000835052">
    <property type="component" value="Unassembled WGS sequence"/>
</dbReference>
<keyword evidence="2" id="KW-1185">Reference proteome</keyword>
<organism evidence="1 2">
    <name type="scientific">Caenorhabditis auriculariae</name>
    <dbReference type="NCBI Taxonomy" id="2777116"/>
    <lineage>
        <taxon>Eukaryota</taxon>
        <taxon>Metazoa</taxon>
        <taxon>Ecdysozoa</taxon>
        <taxon>Nematoda</taxon>
        <taxon>Chromadorea</taxon>
        <taxon>Rhabditida</taxon>
        <taxon>Rhabditina</taxon>
        <taxon>Rhabditomorpha</taxon>
        <taxon>Rhabditoidea</taxon>
        <taxon>Rhabditidae</taxon>
        <taxon>Peloderinae</taxon>
        <taxon>Caenorhabditis</taxon>
    </lineage>
</organism>
<name>A0A8S1HWB7_9PELO</name>
<proteinExistence type="predicted"/>
<reference evidence="1" key="1">
    <citation type="submission" date="2020-10" db="EMBL/GenBank/DDBJ databases">
        <authorList>
            <person name="Kikuchi T."/>
        </authorList>
    </citation>
    <scope>NUCLEOTIDE SEQUENCE</scope>
    <source>
        <strain evidence="1">NKZ352</strain>
    </source>
</reference>